<dbReference type="AlphaFoldDB" id="A0A218KFF6"/>
<accession>A0A218KFF6</accession>
<dbReference type="EMBL" id="KU820875">
    <property type="protein sequence ID" value="AMQ13161.1"/>
    <property type="molecule type" value="mRNA"/>
</dbReference>
<evidence type="ECO:0000313" key="2">
    <source>
        <dbReference type="EMBL" id="AMQ13161.1"/>
    </source>
</evidence>
<feature type="signal peptide" evidence="1">
    <location>
        <begin position="1"/>
        <end position="19"/>
    </location>
</feature>
<gene>
    <name evidence="2" type="primary">NCP4.9</name>
</gene>
<protein>
    <submittedName>
        <fullName evidence="2">Nymph cuticular protein NCP4.9</fullName>
    </submittedName>
</protein>
<evidence type="ECO:0000256" key="1">
    <source>
        <dbReference type="SAM" id="SignalP"/>
    </source>
</evidence>
<reference evidence="2" key="1">
    <citation type="submission" date="2016-02" db="EMBL/GenBank/DDBJ databases">
        <title>Molecular characterization and functional analysis of a cuticular protein in Locusta migratoria.</title>
        <authorList>
            <person name="Zhao X."/>
            <person name="Zhang J."/>
            <person name="Ma E."/>
        </authorList>
    </citation>
    <scope>NUCLEOTIDE SEQUENCE</scope>
</reference>
<sequence length="76" mass="8115">MKAFVCAVLMALLVAVAFAAEQKDLKGSEAVYVASPYAAGYGYAYPYAAAAYRAAPVVGAYAAYPYGVATYPYYYR</sequence>
<keyword evidence="1" id="KW-0732">Signal</keyword>
<proteinExistence type="evidence at transcript level"/>
<organism evidence="2">
    <name type="scientific">Locusta migratoria</name>
    <name type="common">Migratory locust</name>
    <dbReference type="NCBI Taxonomy" id="7004"/>
    <lineage>
        <taxon>Eukaryota</taxon>
        <taxon>Metazoa</taxon>
        <taxon>Ecdysozoa</taxon>
        <taxon>Arthropoda</taxon>
        <taxon>Hexapoda</taxon>
        <taxon>Insecta</taxon>
        <taxon>Pterygota</taxon>
        <taxon>Neoptera</taxon>
        <taxon>Polyneoptera</taxon>
        <taxon>Orthoptera</taxon>
        <taxon>Caelifera</taxon>
        <taxon>Acrididea</taxon>
        <taxon>Acridomorpha</taxon>
        <taxon>Acridoidea</taxon>
        <taxon>Acrididae</taxon>
        <taxon>Oedipodinae</taxon>
        <taxon>Locusta</taxon>
    </lineage>
</organism>
<feature type="chain" id="PRO_5012871897" evidence="1">
    <location>
        <begin position="20"/>
        <end position="76"/>
    </location>
</feature>
<name>A0A218KFF6_LOCMI</name>